<name>A0ABX3NS43_9BACT</name>
<feature type="compositionally biased region" description="Basic and acidic residues" evidence="1">
    <location>
        <begin position="109"/>
        <end position="119"/>
    </location>
</feature>
<proteinExistence type="predicted"/>
<organism evidence="2 3">
    <name type="scientific">Niastella koreensis</name>
    <dbReference type="NCBI Taxonomy" id="354356"/>
    <lineage>
        <taxon>Bacteria</taxon>
        <taxon>Pseudomonadati</taxon>
        <taxon>Bacteroidota</taxon>
        <taxon>Chitinophagia</taxon>
        <taxon>Chitinophagales</taxon>
        <taxon>Chitinophagaceae</taxon>
        <taxon>Niastella</taxon>
    </lineage>
</organism>
<evidence type="ECO:0000256" key="1">
    <source>
        <dbReference type="SAM" id="MobiDB-lite"/>
    </source>
</evidence>
<feature type="region of interest" description="Disordered" evidence="1">
    <location>
        <begin position="91"/>
        <end position="119"/>
    </location>
</feature>
<keyword evidence="3" id="KW-1185">Reference proteome</keyword>
<dbReference type="Proteomes" id="UP000192277">
    <property type="component" value="Unassembled WGS sequence"/>
</dbReference>
<comment type="caution">
    <text evidence="2">The sequence shown here is derived from an EMBL/GenBank/DDBJ whole genome shotgun (WGS) entry which is preliminary data.</text>
</comment>
<dbReference type="RefSeq" id="WP_014219102.1">
    <property type="nucleotide sequence ID" value="NZ_LWBO01000034.1"/>
</dbReference>
<evidence type="ECO:0000313" key="2">
    <source>
        <dbReference type="EMBL" id="OQP44090.1"/>
    </source>
</evidence>
<evidence type="ECO:0000313" key="3">
    <source>
        <dbReference type="Proteomes" id="UP000192277"/>
    </source>
</evidence>
<accession>A0ABX3NS43</accession>
<gene>
    <name evidence="2" type="ORF">A4D02_11520</name>
</gene>
<protein>
    <submittedName>
        <fullName evidence="2">Uncharacterized protein</fullName>
    </submittedName>
</protein>
<reference evidence="2 3" key="1">
    <citation type="submission" date="2016-04" db="EMBL/GenBank/DDBJ databases">
        <authorList>
            <person name="Chen L."/>
            <person name="Zhuang W."/>
            <person name="Wang G."/>
        </authorList>
    </citation>
    <scope>NUCLEOTIDE SEQUENCE [LARGE SCALE GENOMIC DNA]</scope>
    <source>
        <strain evidence="3">GR20</strain>
    </source>
</reference>
<sequence>MAQPTKDITLYEQQIKSGTVDPFPYDRLMIYYRKQKDLKKELQVINQALKTFTNHLKEQTGKLLKSGKSQATIKKLSAKFNLSSGLVDKKGNPKYLPEPLPRWTKRKQAVQDKLKNFKD</sequence>
<dbReference type="EMBL" id="LWBO01000034">
    <property type="protein sequence ID" value="OQP44090.1"/>
    <property type="molecule type" value="Genomic_DNA"/>
</dbReference>